<proteinExistence type="predicted"/>
<dbReference type="EMBL" id="MHCP01000028">
    <property type="protein sequence ID" value="OGY23186.1"/>
    <property type="molecule type" value="Genomic_DNA"/>
</dbReference>
<evidence type="ECO:0000313" key="1">
    <source>
        <dbReference type="EMBL" id="OGY23186.1"/>
    </source>
</evidence>
<comment type="caution">
    <text evidence="1">The sequence shown here is derived from an EMBL/GenBank/DDBJ whole genome shotgun (WGS) entry which is preliminary data.</text>
</comment>
<dbReference type="Proteomes" id="UP000176631">
    <property type="component" value="Unassembled WGS sequence"/>
</dbReference>
<gene>
    <name evidence="1" type="ORF">A2172_02295</name>
</gene>
<protein>
    <submittedName>
        <fullName evidence="1">Uncharacterized protein</fullName>
    </submittedName>
</protein>
<dbReference type="AlphaFoldDB" id="A0A1G1W677"/>
<evidence type="ECO:0000313" key="2">
    <source>
        <dbReference type="Proteomes" id="UP000176631"/>
    </source>
</evidence>
<reference evidence="1 2" key="1">
    <citation type="journal article" date="2016" name="Nat. Commun.">
        <title>Thousands of microbial genomes shed light on interconnected biogeochemical processes in an aquifer system.</title>
        <authorList>
            <person name="Anantharaman K."/>
            <person name="Brown C.T."/>
            <person name="Hug L.A."/>
            <person name="Sharon I."/>
            <person name="Castelle C.J."/>
            <person name="Probst A.J."/>
            <person name="Thomas B.C."/>
            <person name="Singh A."/>
            <person name="Wilkins M.J."/>
            <person name="Karaoz U."/>
            <person name="Brodie E.L."/>
            <person name="Williams K.H."/>
            <person name="Hubbard S.S."/>
            <person name="Banfield J.F."/>
        </authorList>
    </citation>
    <scope>NUCLEOTIDE SEQUENCE [LARGE SCALE GENOMIC DNA]</scope>
</reference>
<sequence length="80" mass="9376">MEKAEKEKLRIKYGITEEDEKPYLMPKEEDYAILAKVKELESKNLSPADRELVSLIRTQLLDDWRTPLLGKLNEILGKYP</sequence>
<name>A0A1G1W677_9BACT</name>
<dbReference type="STRING" id="1802593.A2172_02295"/>
<accession>A0A1G1W677</accession>
<organism evidence="1 2">
    <name type="scientific">Candidatus Woykebacteria bacterium RBG_13_40_15</name>
    <dbReference type="NCBI Taxonomy" id="1802593"/>
    <lineage>
        <taxon>Bacteria</taxon>
        <taxon>Candidatus Woykeibacteriota</taxon>
    </lineage>
</organism>